<dbReference type="InParanoid" id="G7DTQ6"/>
<reference evidence="2 3" key="2">
    <citation type="journal article" date="2012" name="Open Biol.">
        <title>Characteristics of nucleosomes and linker DNA regions on the genome of the basidiomycete Mixia osmundae revealed by mono- and dinucleosome mapping.</title>
        <authorList>
            <person name="Nishida H."/>
            <person name="Kondo S."/>
            <person name="Matsumoto T."/>
            <person name="Suzuki Y."/>
            <person name="Yoshikawa H."/>
            <person name="Taylor T.D."/>
            <person name="Sugiyama J."/>
        </authorList>
    </citation>
    <scope>NUCLEOTIDE SEQUENCE [LARGE SCALE GENOMIC DNA]</scope>
    <source>
        <strain evidence="3">CBS 9802 / IAM 14324 / JCM 22182 / KY 12970</strain>
    </source>
</reference>
<dbReference type="STRING" id="764103.G7DTQ6"/>
<accession>G7DTQ6</accession>
<name>G7DTQ6_MIXOS</name>
<evidence type="ECO:0000313" key="3">
    <source>
        <dbReference type="Proteomes" id="UP000009131"/>
    </source>
</evidence>
<dbReference type="RefSeq" id="XP_014570251.1">
    <property type="nucleotide sequence ID" value="XM_014714765.1"/>
</dbReference>
<sequence length="385" mass="42646">MGRKKVKKQANAAPPIAAATAKSTANAPATPSVVQYTVWDLLPKIDGLIDACSFDLARQFVDRALALTSSSNDGLQILLVHERAGLVALEQGDDAQAQQHFMQALAAPSHVLQDQAAHQWQEEQPWQKENTQASCHLYLAQMADTPLEALNHLTSAVSLLQSCLITLAKLPTRSDAEAEVRRRASRALVSMTELYLTDLCFDPRAESNSQAHLALASEIDPNDPEVYQTLASVRLSQEKPIEAVEALRKSYALWKGCEPTDERMPSYKTRLGLVRLFVETELYDDALEILASLEQEDDEDPEVLYLIGFVSTLCASKAPDVETRADWQEQAYHSLEAAKQLHASLQEIGYPEVEGDQEMLIHIDELLASLPQPDQEEAEDEEMTT</sequence>
<dbReference type="InterPro" id="IPR011990">
    <property type="entry name" value="TPR-like_helical_dom_sf"/>
</dbReference>
<dbReference type="AlphaFoldDB" id="G7DTQ6"/>
<feature type="compositionally biased region" description="Low complexity" evidence="1">
    <location>
        <begin position="10"/>
        <end position="24"/>
    </location>
</feature>
<dbReference type="EMBL" id="BABT02000026">
    <property type="protein sequence ID" value="GAA93966.1"/>
    <property type="molecule type" value="Genomic_DNA"/>
</dbReference>
<dbReference type="CDD" id="cd24142">
    <property type="entry name" value="ACL4-like"/>
    <property type="match status" value="1"/>
</dbReference>
<dbReference type="HOGENOM" id="CLU_040959_2_0_1"/>
<organism evidence="2 3">
    <name type="scientific">Mixia osmundae (strain CBS 9802 / IAM 14324 / JCM 22182 / KY 12970)</name>
    <dbReference type="NCBI Taxonomy" id="764103"/>
    <lineage>
        <taxon>Eukaryota</taxon>
        <taxon>Fungi</taxon>
        <taxon>Dikarya</taxon>
        <taxon>Basidiomycota</taxon>
        <taxon>Pucciniomycotina</taxon>
        <taxon>Mixiomycetes</taxon>
        <taxon>Mixiales</taxon>
        <taxon>Mixiaceae</taxon>
        <taxon>Mixia</taxon>
    </lineage>
</organism>
<dbReference type="Proteomes" id="UP000009131">
    <property type="component" value="Unassembled WGS sequence"/>
</dbReference>
<evidence type="ECO:0000256" key="1">
    <source>
        <dbReference type="SAM" id="MobiDB-lite"/>
    </source>
</evidence>
<feature type="region of interest" description="Disordered" evidence="1">
    <location>
        <begin position="1"/>
        <end position="24"/>
    </location>
</feature>
<dbReference type="SUPFAM" id="SSF48452">
    <property type="entry name" value="TPR-like"/>
    <property type="match status" value="1"/>
</dbReference>
<comment type="caution">
    <text evidence="2">The sequence shown here is derived from an EMBL/GenBank/DDBJ whole genome shotgun (WGS) entry which is preliminary data.</text>
</comment>
<evidence type="ECO:0000313" key="2">
    <source>
        <dbReference type="EMBL" id="GAA93966.1"/>
    </source>
</evidence>
<gene>
    <name evidence="2" type="primary">Mo00612</name>
    <name evidence="2" type="ORF">E5Q_00612</name>
</gene>
<dbReference type="Gene3D" id="1.25.40.10">
    <property type="entry name" value="Tetratricopeptide repeat domain"/>
    <property type="match status" value="1"/>
</dbReference>
<dbReference type="FunCoup" id="G7DTQ6">
    <property type="interactions" value="73"/>
</dbReference>
<dbReference type="OMA" id="ETYMTDL"/>
<dbReference type="OrthoDB" id="1914839at2759"/>
<reference evidence="2 3" key="1">
    <citation type="journal article" date="2011" name="J. Gen. Appl. Microbiol.">
        <title>Draft genome sequencing of the enigmatic basidiomycete Mixia osmundae.</title>
        <authorList>
            <person name="Nishida H."/>
            <person name="Nagatsuka Y."/>
            <person name="Sugiyama J."/>
        </authorList>
    </citation>
    <scope>NUCLEOTIDE SEQUENCE [LARGE SCALE GENOMIC DNA]</scope>
    <source>
        <strain evidence="3">CBS 9802 / IAM 14324 / JCM 22182 / KY 12970</strain>
    </source>
</reference>
<keyword evidence="3" id="KW-1185">Reference proteome</keyword>
<dbReference type="eggNOG" id="ENOG502QSAH">
    <property type="taxonomic scope" value="Eukaryota"/>
</dbReference>
<proteinExistence type="predicted"/>
<protein>
    <submittedName>
        <fullName evidence="2">Uncharacterized protein</fullName>
    </submittedName>
</protein>